<dbReference type="AlphaFoldDB" id="A0A1I8BCW0"/>
<dbReference type="Proteomes" id="UP000095281">
    <property type="component" value="Unplaced"/>
</dbReference>
<keyword evidence="1" id="KW-1185">Reference proteome</keyword>
<protein>
    <submittedName>
        <fullName evidence="2">NR LBD domain-containing protein</fullName>
    </submittedName>
</protein>
<organism evidence="1 2">
    <name type="scientific">Meloidogyne hapla</name>
    <name type="common">Root-knot nematode worm</name>
    <dbReference type="NCBI Taxonomy" id="6305"/>
    <lineage>
        <taxon>Eukaryota</taxon>
        <taxon>Metazoa</taxon>
        <taxon>Ecdysozoa</taxon>
        <taxon>Nematoda</taxon>
        <taxon>Chromadorea</taxon>
        <taxon>Rhabditida</taxon>
        <taxon>Tylenchina</taxon>
        <taxon>Tylenchomorpha</taxon>
        <taxon>Tylenchoidea</taxon>
        <taxon>Meloidogynidae</taxon>
        <taxon>Meloidogyninae</taxon>
        <taxon>Meloidogyne</taxon>
    </lineage>
</organism>
<accession>A0A1I8BCW0</accession>
<dbReference type="WBParaSite" id="MhA1_Contig1956.frz3.gene5">
    <property type="protein sequence ID" value="MhA1_Contig1956.frz3.gene5"/>
    <property type="gene ID" value="MhA1_Contig1956.frz3.gene5"/>
</dbReference>
<proteinExistence type="predicted"/>
<evidence type="ECO:0000313" key="1">
    <source>
        <dbReference type="Proteomes" id="UP000095281"/>
    </source>
</evidence>
<name>A0A1I8BCW0_MELHA</name>
<reference evidence="2" key="1">
    <citation type="submission" date="2016-11" db="UniProtKB">
        <authorList>
            <consortium name="WormBaseParasite"/>
        </authorList>
    </citation>
    <scope>IDENTIFICATION</scope>
</reference>
<evidence type="ECO:0000313" key="2">
    <source>
        <dbReference type="WBParaSite" id="MhA1_Contig1956.frz3.gene5"/>
    </source>
</evidence>
<sequence length="95" mass="10925">MTDDDFIFILTEYSKTIPDGNSYLSDELIAQIVLINKLFQETDTCIAVKSSIEFNLRDLFRFLEAIVFFHGNIGFSFDLVYLSRLSSKEAKQQVS</sequence>